<dbReference type="Proteomes" id="UP001054945">
    <property type="component" value="Unassembled WGS sequence"/>
</dbReference>
<keyword evidence="2" id="KW-1185">Reference proteome</keyword>
<evidence type="ECO:0000313" key="2">
    <source>
        <dbReference type="Proteomes" id="UP001054945"/>
    </source>
</evidence>
<name>A0AAV4N3C2_CAEEX</name>
<proteinExistence type="predicted"/>
<accession>A0AAV4N3C2</accession>
<dbReference type="EMBL" id="BPLR01020475">
    <property type="protein sequence ID" value="GIX79198.1"/>
    <property type="molecule type" value="Genomic_DNA"/>
</dbReference>
<dbReference type="AlphaFoldDB" id="A0AAV4N3C2"/>
<protein>
    <submittedName>
        <fullName evidence="1">Uncharacterized protein</fullName>
    </submittedName>
</protein>
<evidence type="ECO:0000313" key="1">
    <source>
        <dbReference type="EMBL" id="GIX79198.1"/>
    </source>
</evidence>
<comment type="caution">
    <text evidence="1">The sequence shown here is derived from an EMBL/GenBank/DDBJ whole genome shotgun (WGS) entry which is preliminary data.</text>
</comment>
<organism evidence="1 2">
    <name type="scientific">Caerostris extrusa</name>
    <name type="common">Bark spider</name>
    <name type="synonym">Caerostris bankana</name>
    <dbReference type="NCBI Taxonomy" id="172846"/>
    <lineage>
        <taxon>Eukaryota</taxon>
        <taxon>Metazoa</taxon>
        <taxon>Ecdysozoa</taxon>
        <taxon>Arthropoda</taxon>
        <taxon>Chelicerata</taxon>
        <taxon>Arachnida</taxon>
        <taxon>Araneae</taxon>
        <taxon>Araneomorphae</taxon>
        <taxon>Entelegynae</taxon>
        <taxon>Araneoidea</taxon>
        <taxon>Araneidae</taxon>
        <taxon>Caerostris</taxon>
    </lineage>
</organism>
<gene>
    <name evidence="1" type="ORF">CEXT_711541</name>
</gene>
<reference evidence="1 2" key="1">
    <citation type="submission" date="2021-06" db="EMBL/GenBank/DDBJ databases">
        <title>Caerostris extrusa draft genome.</title>
        <authorList>
            <person name="Kono N."/>
            <person name="Arakawa K."/>
        </authorList>
    </citation>
    <scope>NUCLEOTIDE SEQUENCE [LARGE SCALE GENOMIC DNA]</scope>
</reference>
<sequence>MSLCHPVHRFLQENLSLGTCWLVHKNSSYKQGPDGRVASSLALGPPFLTPISLIIGQHFPLETASRPSLVLREEFFVFTLTLDKFRDEGQRLTSHAQCHIWSFFSTLHKYL</sequence>